<gene>
    <name evidence="1" type="ORF">DHETER_LOCUS9518</name>
</gene>
<name>A0ACA9NMG7_9GLOM</name>
<evidence type="ECO:0000313" key="1">
    <source>
        <dbReference type="EMBL" id="CAG8655880.1"/>
    </source>
</evidence>
<protein>
    <submittedName>
        <fullName evidence="1">7411_t:CDS:1</fullName>
    </submittedName>
</protein>
<comment type="caution">
    <text evidence="1">The sequence shown here is derived from an EMBL/GenBank/DDBJ whole genome shotgun (WGS) entry which is preliminary data.</text>
</comment>
<dbReference type="Proteomes" id="UP000789702">
    <property type="component" value="Unassembled WGS sequence"/>
</dbReference>
<sequence length="447" mass="51265">IPITRKKIPNSHMLPSEKKVDTNKHSKAEVDEKNMILNKKVSNSSMSPSKKITSGKSTQKRKAEVDERDMVPIKKSSNSPPEKKIISNKAAQKRKAEVDERDTISIKKKDQKTRYNFLVKYITEKAGKKNFSYYDFLCNNQNEIIQVLQSISKPYNSISMDNAWCKRFVGVAEEKLDKKAFVELKNKDDIDRSRHNKKYKKFWEQILSEFKKPIPRKEISGSDAYNDLIKGDVTTFIQLLKLSLLTRSPMSLAPANEEVLQGIFETLLPPSYRIPQLRLVMNGQKEKGEGRFGFLDLFLLGEAGQGVSIELKYISTGGLLKAKTGQTAKKFDTTEHDQLDRELETLNEEALLKTPYTFLSRDNEQYIQITINRILENGIRQLKSYIKIIEKGNVGGYTDSGIYDTRISTTRKNKPNNIKGFLILVVGFRSILWRPVDGVSHYEYYKA</sequence>
<reference evidence="1" key="1">
    <citation type="submission" date="2021-06" db="EMBL/GenBank/DDBJ databases">
        <authorList>
            <person name="Kallberg Y."/>
            <person name="Tangrot J."/>
            <person name="Rosling A."/>
        </authorList>
    </citation>
    <scope>NUCLEOTIDE SEQUENCE</scope>
    <source>
        <strain evidence="1">IL203A</strain>
    </source>
</reference>
<proteinExistence type="predicted"/>
<feature type="non-terminal residue" evidence="1">
    <location>
        <position position="1"/>
    </location>
</feature>
<dbReference type="EMBL" id="CAJVPU010016855">
    <property type="protein sequence ID" value="CAG8655880.1"/>
    <property type="molecule type" value="Genomic_DNA"/>
</dbReference>
<accession>A0ACA9NMG7</accession>
<organism evidence="1 2">
    <name type="scientific">Dentiscutata heterogama</name>
    <dbReference type="NCBI Taxonomy" id="1316150"/>
    <lineage>
        <taxon>Eukaryota</taxon>
        <taxon>Fungi</taxon>
        <taxon>Fungi incertae sedis</taxon>
        <taxon>Mucoromycota</taxon>
        <taxon>Glomeromycotina</taxon>
        <taxon>Glomeromycetes</taxon>
        <taxon>Diversisporales</taxon>
        <taxon>Gigasporaceae</taxon>
        <taxon>Dentiscutata</taxon>
    </lineage>
</organism>
<evidence type="ECO:0000313" key="2">
    <source>
        <dbReference type="Proteomes" id="UP000789702"/>
    </source>
</evidence>
<keyword evidence="2" id="KW-1185">Reference proteome</keyword>